<dbReference type="EMBL" id="QEQK01000005">
    <property type="protein sequence ID" value="PWN56433.1"/>
    <property type="molecule type" value="Genomic_DNA"/>
</dbReference>
<name>A0A363UM00_9GAMM</name>
<dbReference type="Proteomes" id="UP000251800">
    <property type="component" value="Unassembled WGS sequence"/>
</dbReference>
<gene>
    <name evidence="1" type="ORF">DEH80_06245</name>
</gene>
<protein>
    <submittedName>
        <fullName evidence="1">Uncharacterized protein</fullName>
    </submittedName>
</protein>
<comment type="caution">
    <text evidence="1">The sequence shown here is derived from an EMBL/GenBank/DDBJ whole genome shotgun (WGS) entry which is preliminary data.</text>
</comment>
<sequence length="314" mass="32450">MTATASAQTATLPDLAAHAAASAAEQARYPAWSQPLQVDSDPILSAREISIQSVRGPNGEAPALQAWASTVAAQPGETIELFAQLAWLDTEQSPWDQLRGATGDWSITAELVTEAGQPLASLDYTDSGRGLDTVAGDGVFTTALTLDPTKAPPLGQASSVLVRLTATAPDGSVRKGSTGFLYSNPAAELTGKFRQRIEDGHLVVLAEATVAAPGRVHLEGSLADLAGQPQAIAQTAQVLSPGVHWIPLRFHGQLIRDLGLVDALRLRAITLRSTQGMPNAIGPVLTDAFVVAPLPLDQLVGDTAAPASGLLAGG</sequence>
<evidence type="ECO:0000313" key="1">
    <source>
        <dbReference type="EMBL" id="PWN56433.1"/>
    </source>
</evidence>
<accession>A0A363UM00</accession>
<evidence type="ECO:0000313" key="2">
    <source>
        <dbReference type="Proteomes" id="UP000251800"/>
    </source>
</evidence>
<reference evidence="1 2" key="1">
    <citation type="submission" date="2018-05" db="EMBL/GenBank/DDBJ databases">
        <title>Abyssibacter profundi OUC007T gen. nov., sp. nov, a marine bacterium isolated from seawater of the Mariana Trench.</title>
        <authorList>
            <person name="Zhou S."/>
        </authorList>
    </citation>
    <scope>NUCLEOTIDE SEQUENCE [LARGE SCALE GENOMIC DNA]</scope>
    <source>
        <strain evidence="1 2">OUC007</strain>
    </source>
</reference>
<dbReference type="AlphaFoldDB" id="A0A363UM00"/>
<keyword evidence="2" id="KW-1185">Reference proteome</keyword>
<proteinExistence type="predicted"/>
<organism evidence="1 2">
    <name type="scientific">Abyssibacter profundi</name>
    <dbReference type="NCBI Taxonomy" id="2182787"/>
    <lineage>
        <taxon>Bacteria</taxon>
        <taxon>Pseudomonadati</taxon>
        <taxon>Pseudomonadota</taxon>
        <taxon>Gammaproteobacteria</taxon>
        <taxon>Chromatiales</taxon>
        <taxon>Oceanococcaceae</taxon>
        <taxon>Abyssibacter</taxon>
    </lineage>
</organism>